<protein>
    <submittedName>
        <fullName evidence="1">Uncharacterized protein</fullName>
    </submittedName>
</protein>
<comment type="caution">
    <text evidence="1">The sequence shown here is derived from an EMBL/GenBank/DDBJ whole genome shotgun (WGS) entry which is preliminary data.</text>
</comment>
<reference evidence="1" key="1">
    <citation type="submission" date="2020-03" db="EMBL/GenBank/DDBJ databases">
        <title>Castanea mollissima Vanexum genome sequencing.</title>
        <authorList>
            <person name="Staton M."/>
        </authorList>
    </citation>
    <scope>NUCLEOTIDE SEQUENCE</scope>
    <source>
        <tissue evidence="1">Leaf</tissue>
    </source>
</reference>
<organism evidence="1 2">
    <name type="scientific">Castanea mollissima</name>
    <name type="common">Chinese chestnut</name>
    <dbReference type="NCBI Taxonomy" id="60419"/>
    <lineage>
        <taxon>Eukaryota</taxon>
        <taxon>Viridiplantae</taxon>
        <taxon>Streptophyta</taxon>
        <taxon>Embryophyta</taxon>
        <taxon>Tracheophyta</taxon>
        <taxon>Spermatophyta</taxon>
        <taxon>Magnoliopsida</taxon>
        <taxon>eudicotyledons</taxon>
        <taxon>Gunneridae</taxon>
        <taxon>Pentapetalae</taxon>
        <taxon>rosids</taxon>
        <taxon>fabids</taxon>
        <taxon>Fagales</taxon>
        <taxon>Fagaceae</taxon>
        <taxon>Castanea</taxon>
    </lineage>
</organism>
<accession>A0A8J4Q9P4</accession>
<dbReference type="Proteomes" id="UP000737018">
    <property type="component" value="Unassembled WGS sequence"/>
</dbReference>
<name>A0A8J4Q9P4_9ROSI</name>
<evidence type="ECO:0000313" key="1">
    <source>
        <dbReference type="EMBL" id="KAF3946128.1"/>
    </source>
</evidence>
<dbReference type="AlphaFoldDB" id="A0A8J4Q9P4"/>
<sequence>TFKRLMQTPGSARHNTSKRKFSKINDSEDTNFFWVEFVCYNCISVATSRCTIVNPKSNHHWEFQQKVHSTKFNEKYHVISQKIPCFSDVLLQKSIPLFPFWCLDQLQHLRRRRKVKKQLLQRTISMLRSSRCYTSTAKKLFPTTKNFLAV</sequence>
<keyword evidence="2" id="KW-1185">Reference proteome</keyword>
<dbReference type="EMBL" id="JRKL02009990">
    <property type="protein sequence ID" value="KAF3946128.1"/>
    <property type="molecule type" value="Genomic_DNA"/>
</dbReference>
<proteinExistence type="predicted"/>
<feature type="non-terminal residue" evidence="1">
    <location>
        <position position="1"/>
    </location>
</feature>
<evidence type="ECO:0000313" key="2">
    <source>
        <dbReference type="Proteomes" id="UP000737018"/>
    </source>
</evidence>
<gene>
    <name evidence="1" type="ORF">CMV_027571</name>
</gene>